<dbReference type="SUPFAM" id="SSF55447">
    <property type="entry name" value="CO dehydrogenase flavoprotein C-terminal domain-like"/>
    <property type="match status" value="1"/>
</dbReference>
<protein>
    <submittedName>
        <fullName evidence="5">Xanthine dehydrogenase family protein subunit M</fullName>
    </submittedName>
</protein>
<evidence type="ECO:0000256" key="2">
    <source>
        <dbReference type="ARBA" id="ARBA00022827"/>
    </source>
</evidence>
<gene>
    <name evidence="5" type="ORF">EA473_10445</name>
</gene>
<dbReference type="Pfam" id="PF03450">
    <property type="entry name" value="CO_deh_flav_C"/>
    <property type="match status" value="1"/>
</dbReference>
<evidence type="ECO:0000259" key="4">
    <source>
        <dbReference type="PROSITE" id="PS51387"/>
    </source>
</evidence>
<dbReference type="InterPro" id="IPR036318">
    <property type="entry name" value="FAD-bd_PCMH-like_sf"/>
</dbReference>
<evidence type="ECO:0000256" key="3">
    <source>
        <dbReference type="ARBA" id="ARBA00023002"/>
    </source>
</evidence>
<sequence>MLIPVAPQWETDVQGLKYANPETVEEACTLLRDHGEDAAILSGGQSLLPMLRQRVGSYDKVIDINGLPDLEYVRETDGEIRIGCLSRHVDVASSSVVEEHCPILADVAAEIGDVQVRNRGTFCGAVAHADPSGDPPVVATLLDATIVARNADEKRTLSGSSFYHGFYETDLSKDELVTEVRFPVLSAGEGAGFEKYEPTEGAYPVATVGAYLSLADDGRIENATLVTGALEAGPTPMDDAAEVLEDREPTDDVLTEAAEQLGEDTMPVDDFEGSAAFKTNISKKLAKDALQTALDRAENER</sequence>
<dbReference type="InterPro" id="IPR016169">
    <property type="entry name" value="FAD-bd_PCMH_sub2"/>
</dbReference>
<keyword evidence="2" id="KW-0274">FAD</keyword>
<organism evidence="5 6">
    <name type="scientific">Natrarchaeobius chitinivorans</name>
    <dbReference type="NCBI Taxonomy" id="1679083"/>
    <lineage>
        <taxon>Archaea</taxon>
        <taxon>Methanobacteriati</taxon>
        <taxon>Methanobacteriota</taxon>
        <taxon>Stenosarchaea group</taxon>
        <taxon>Halobacteria</taxon>
        <taxon>Halobacteriales</taxon>
        <taxon>Natrialbaceae</taxon>
        <taxon>Natrarchaeobius</taxon>
    </lineage>
</organism>
<proteinExistence type="predicted"/>
<dbReference type="Gene3D" id="3.30.390.50">
    <property type="entry name" value="CO dehydrogenase flavoprotein, C-terminal domain"/>
    <property type="match status" value="1"/>
</dbReference>
<dbReference type="Proteomes" id="UP000282323">
    <property type="component" value="Unassembled WGS sequence"/>
</dbReference>
<dbReference type="PANTHER" id="PTHR42659">
    <property type="entry name" value="XANTHINE DEHYDROGENASE SUBUNIT C-RELATED"/>
    <property type="match status" value="1"/>
</dbReference>
<dbReference type="SUPFAM" id="SSF56176">
    <property type="entry name" value="FAD-binding/transporter-associated domain-like"/>
    <property type="match status" value="1"/>
</dbReference>
<dbReference type="AlphaFoldDB" id="A0A3N6P8D8"/>
<dbReference type="InterPro" id="IPR016166">
    <property type="entry name" value="FAD-bd_PCMH"/>
</dbReference>
<dbReference type="InterPro" id="IPR005107">
    <property type="entry name" value="CO_DH_flav_C"/>
</dbReference>
<dbReference type="GO" id="GO:0016491">
    <property type="term" value="F:oxidoreductase activity"/>
    <property type="evidence" value="ECO:0007669"/>
    <property type="project" value="UniProtKB-KW"/>
</dbReference>
<dbReference type="Gene3D" id="3.30.43.10">
    <property type="entry name" value="Uridine Diphospho-n-acetylenolpyruvylglucosamine Reductase, domain 2"/>
    <property type="match status" value="1"/>
</dbReference>
<evidence type="ECO:0000313" key="5">
    <source>
        <dbReference type="EMBL" id="RQG94909.1"/>
    </source>
</evidence>
<feature type="domain" description="FAD-binding PCMH-type" evidence="4">
    <location>
        <begin position="11"/>
        <end position="187"/>
    </location>
</feature>
<accession>A0A3N6P8D8</accession>
<dbReference type="InterPro" id="IPR051312">
    <property type="entry name" value="Diverse_Substr_Oxidored"/>
</dbReference>
<dbReference type="GO" id="GO:0071949">
    <property type="term" value="F:FAD binding"/>
    <property type="evidence" value="ECO:0007669"/>
    <property type="project" value="InterPro"/>
</dbReference>
<keyword evidence="1" id="KW-0285">Flavoprotein</keyword>
<dbReference type="Gene3D" id="3.30.465.10">
    <property type="match status" value="1"/>
</dbReference>
<reference evidence="5 6" key="1">
    <citation type="submission" date="2018-10" db="EMBL/GenBank/DDBJ databases">
        <title>Natrarchaeobius chitinivorans gen. nov., sp. nov., and Natrarchaeobius haloalkaliphilus sp. nov., alkaliphilic, chitin-utilizing haloarchaea from hypersaline alkaline lakes.</title>
        <authorList>
            <person name="Sorokin D.Y."/>
            <person name="Elcheninov A.G."/>
            <person name="Kostrikina N.A."/>
            <person name="Bale N.J."/>
            <person name="Sinninghe Damste J.S."/>
            <person name="Khijniak T.V."/>
            <person name="Kublanov I.V."/>
            <person name="Toshchakov S.V."/>
        </authorList>
    </citation>
    <scope>NUCLEOTIDE SEQUENCE [LARGE SCALE GENOMIC DNA]</scope>
    <source>
        <strain evidence="5 6">AArcht4T</strain>
    </source>
</reference>
<evidence type="ECO:0000256" key="1">
    <source>
        <dbReference type="ARBA" id="ARBA00022630"/>
    </source>
</evidence>
<name>A0A3N6P8D8_NATCH</name>
<comment type="caution">
    <text evidence="5">The sequence shown here is derived from an EMBL/GenBank/DDBJ whole genome shotgun (WGS) entry which is preliminary data.</text>
</comment>
<dbReference type="InterPro" id="IPR002346">
    <property type="entry name" value="Mopterin_DH_FAD-bd"/>
</dbReference>
<dbReference type="Pfam" id="PF00941">
    <property type="entry name" value="FAD_binding_5"/>
    <property type="match status" value="1"/>
</dbReference>
<dbReference type="EMBL" id="REGA01000007">
    <property type="protein sequence ID" value="RQG94909.1"/>
    <property type="molecule type" value="Genomic_DNA"/>
</dbReference>
<dbReference type="SMART" id="SM01092">
    <property type="entry name" value="CO_deh_flav_C"/>
    <property type="match status" value="1"/>
</dbReference>
<dbReference type="PANTHER" id="PTHR42659:SF2">
    <property type="entry name" value="XANTHINE DEHYDROGENASE SUBUNIT C-RELATED"/>
    <property type="match status" value="1"/>
</dbReference>
<keyword evidence="3" id="KW-0560">Oxidoreductase</keyword>
<keyword evidence="6" id="KW-1185">Reference proteome</keyword>
<dbReference type="InterPro" id="IPR036683">
    <property type="entry name" value="CO_DH_flav_C_dom_sf"/>
</dbReference>
<dbReference type="PROSITE" id="PS51387">
    <property type="entry name" value="FAD_PCMH"/>
    <property type="match status" value="1"/>
</dbReference>
<evidence type="ECO:0000313" key="6">
    <source>
        <dbReference type="Proteomes" id="UP000282323"/>
    </source>
</evidence>
<dbReference type="InterPro" id="IPR016167">
    <property type="entry name" value="FAD-bd_PCMH_sub1"/>
</dbReference>